<feature type="compositionally biased region" description="Basic and acidic residues" evidence="1">
    <location>
        <begin position="372"/>
        <end position="384"/>
    </location>
</feature>
<dbReference type="EMBL" id="LGTL01000036">
    <property type="protein sequence ID" value="KPA73427.1"/>
    <property type="molecule type" value="Genomic_DNA"/>
</dbReference>
<feature type="region of interest" description="Disordered" evidence="1">
    <location>
        <begin position="125"/>
        <end position="186"/>
    </location>
</feature>
<feature type="compositionally biased region" description="Gly residues" evidence="1">
    <location>
        <begin position="468"/>
        <end position="479"/>
    </location>
</feature>
<feature type="compositionally biased region" description="Low complexity" evidence="1">
    <location>
        <begin position="907"/>
        <end position="917"/>
    </location>
</feature>
<proteinExistence type="predicted"/>
<dbReference type="OrthoDB" id="267274at2759"/>
<evidence type="ECO:0000256" key="2">
    <source>
        <dbReference type="SAM" id="Phobius"/>
    </source>
</evidence>
<organism evidence="3 4">
    <name type="scientific">Leptomonas pyrrhocoris</name>
    <name type="common">Firebug parasite</name>
    <dbReference type="NCBI Taxonomy" id="157538"/>
    <lineage>
        <taxon>Eukaryota</taxon>
        <taxon>Discoba</taxon>
        <taxon>Euglenozoa</taxon>
        <taxon>Kinetoplastea</taxon>
        <taxon>Metakinetoplastina</taxon>
        <taxon>Trypanosomatida</taxon>
        <taxon>Trypanosomatidae</taxon>
        <taxon>Leishmaniinae</taxon>
        <taxon>Leptomonas</taxon>
    </lineage>
</organism>
<sequence>MESSRAGAAAGYRDPTTLFEDSDAASFASSSSSASAAESDEDYHALQRLFAAVPGLLAAPPVSSSLWNHLHPRKARDGAALTAEQRQARAARRRRQRERQERRFFRDRGALDFQRSAVFEVVAEERPRRDRKGGRGRSLSDGGGVAEAEVWTRASPPSPSFPQNDGYTIFDDEKGEGEGEEDANGDCVPTELQAWYVAGYAAPSTAARSPQPSPQQTRPADEAGAEETSAQSNTNAAAVPCRDGVPVVVEEGTEEASAFAAVAPVVRSSGAGTTSVNLLWSRVVPDAEVRQTLRRPAPPVAEHKRRKVTAGPQKSDDAASSAEAGQPNPLHPPRETAHTAEATSSSTASLGGGSSSSGSSSGSSSSQSELGKPAKHDLSRHGSSTEDALGQRPPVFTADHANGGRPPLHAHRYVEQPNGVFLDHARHADLLAQYALEEQLRYAQEKEDARRVRRWNRLLHGTDTPKRGGAGGGGTQGDGRGSRYNALYDAATYRKKFVSILCCLRRIHIFLVSVAAGVSLITLIAITVPFPQLQAGEAEDGLSSSTAAVLLLAMLNTTNRTSALPAAQVLPVLQQGRPALAVVLALLQPYHASLFVFLCILLVITGFAPVPWGVAERYWTAQRRRWLAYDEAAQQQQQQDGGGAGLGSRPSHHHAYGSNSCEEERNDSSGSAGAYFMPRHQYSPLSRTLAPGLRSPLRAGTTFRGGAGGGISYGYTDFEAAQMRAAAAMPSRSVHGPRLGSPLGGGGGGDYDGLGGARSSGSYVFGNNNNYDALRNSISLAMTRGATGNRDTYSPSGASFSAPSHRAARSMSVADLLTRYHDGGAAYSPDAAAAAASASGFNSSSSAAELPSGSLLSLSRGGGGGGVGGHLSATATLTGSGGWSPPGSVSGRSGRHRGRGLGGGGASSASSPLDGAARSPRGALTLNGRLLTLPTPLLLMPVTALEGRLSADNVFARTFDYIERRTMQWLCNALQHVWSSVGRRGKAGESDEDRGGGCGGRCDAAAGVAGSALPAPPGGHHHHHRHRHGHRHARVAYPAVPVSLYLHVLLEPRLWCVVVALALTLVELAVVDERSVELMWRAQPPSWWSSSAGFITSPQDGALPHTWLTAAFSYPSSGLEGSPLTTTAATTLLHIGSGSTTNYDEGAHVGRVILAVYATRAAVVWVAFLLNLFF</sequence>
<dbReference type="RefSeq" id="XP_015651866.1">
    <property type="nucleotide sequence ID" value="XM_015809534.1"/>
</dbReference>
<dbReference type="Proteomes" id="UP000037923">
    <property type="component" value="Unassembled WGS sequence"/>
</dbReference>
<feature type="region of interest" description="Disordered" evidence="1">
    <location>
        <begin position="76"/>
        <end position="103"/>
    </location>
</feature>
<feature type="transmembrane region" description="Helical" evidence="2">
    <location>
        <begin position="507"/>
        <end position="530"/>
    </location>
</feature>
<dbReference type="OMA" id="PRLWCVV"/>
<keyword evidence="4" id="KW-1185">Reference proteome</keyword>
<feature type="compositionally biased region" description="Low complexity" evidence="1">
    <location>
        <begin position="203"/>
        <end position="218"/>
    </location>
</feature>
<protein>
    <recommendedName>
        <fullName evidence="5">Transmembrane protein</fullName>
    </recommendedName>
</protein>
<feature type="region of interest" description="Disordered" evidence="1">
    <location>
        <begin position="203"/>
        <end position="242"/>
    </location>
</feature>
<dbReference type="GeneID" id="26910154"/>
<reference evidence="3 4" key="1">
    <citation type="submission" date="2015-07" db="EMBL/GenBank/DDBJ databases">
        <title>High-quality genome of monoxenous trypanosomatid Leptomonas pyrrhocoris.</title>
        <authorList>
            <person name="Flegontov P."/>
            <person name="Butenko A."/>
            <person name="Firsov S."/>
            <person name="Vlcek C."/>
            <person name="Logacheva M.D."/>
            <person name="Field M."/>
            <person name="Filatov D."/>
            <person name="Flegontova O."/>
            <person name="Gerasimov E."/>
            <person name="Jackson A.P."/>
            <person name="Kelly S."/>
            <person name="Opperdoes F."/>
            <person name="O'Reilly A."/>
            <person name="Votypka J."/>
            <person name="Yurchenko V."/>
            <person name="Lukes J."/>
        </authorList>
    </citation>
    <scope>NUCLEOTIDE SEQUENCE [LARGE SCALE GENOMIC DNA]</scope>
    <source>
        <strain evidence="3">H10</strain>
    </source>
</reference>
<gene>
    <name evidence="3" type="ORF">ABB37_09871</name>
</gene>
<evidence type="ECO:0000313" key="4">
    <source>
        <dbReference type="Proteomes" id="UP000037923"/>
    </source>
</evidence>
<feature type="compositionally biased region" description="Low complexity" evidence="1">
    <location>
        <begin position="356"/>
        <end position="368"/>
    </location>
</feature>
<dbReference type="AlphaFoldDB" id="A0A0M9FPL7"/>
<keyword evidence="2" id="KW-1133">Transmembrane helix</keyword>
<feature type="compositionally biased region" description="Basic residues" evidence="1">
    <location>
        <begin position="1019"/>
        <end position="1030"/>
    </location>
</feature>
<dbReference type="VEuPathDB" id="TriTrypDB:LpyrH10_36_0140"/>
<feature type="region of interest" description="Disordered" evidence="1">
    <location>
        <begin position="458"/>
        <end position="481"/>
    </location>
</feature>
<name>A0A0M9FPL7_LEPPY</name>
<keyword evidence="2" id="KW-0472">Membrane</keyword>
<keyword evidence="2" id="KW-0812">Transmembrane</keyword>
<feature type="region of interest" description="Disordered" evidence="1">
    <location>
        <begin position="631"/>
        <end position="673"/>
    </location>
</feature>
<evidence type="ECO:0000256" key="1">
    <source>
        <dbReference type="SAM" id="MobiDB-lite"/>
    </source>
</evidence>
<comment type="caution">
    <text evidence="3">The sequence shown here is derived from an EMBL/GenBank/DDBJ whole genome shotgun (WGS) entry which is preliminary data.</text>
</comment>
<evidence type="ECO:0000313" key="3">
    <source>
        <dbReference type="EMBL" id="KPA73427.1"/>
    </source>
</evidence>
<feature type="transmembrane region" description="Helical" evidence="2">
    <location>
        <begin position="594"/>
        <end position="615"/>
    </location>
</feature>
<feature type="region of interest" description="Disordered" evidence="1">
    <location>
        <begin position="1009"/>
        <end position="1030"/>
    </location>
</feature>
<accession>A0A0M9FPL7</accession>
<feature type="region of interest" description="Disordered" evidence="1">
    <location>
        <begin position="290"/>
        <end position="411"/>
    </location>
</feature>
<feature type="compositionally biased region" description="Acidic residues" evidence="1">
    <location>
        <begin position="173"/>
        <end position="184"/>
    </location>
</feature>
<feature type="region of interest" description="Disordered" evidence="1">
    <location>
        <begin position="867"/>
        <end position="920"/>
    </location>
</feature>
<evidence type="ECO:0008006" key="5">
    <source>
        <dbReference type="Google" id="ProtNLM"/>
    </source>
</evidence>